<accession>A0A846MNZ1</accession>
<dbReference type="PANTHER" id="PTHR11106">
    <property type="entry name" value="GANGLIOSIDE INDUCED DIFFERENTIATION ASSOCIATED PROTEIN 2-RELATED"/>
    <property type="match status" value="1"/>
</dbReference>
<dbReference type="AlphaFoldDB" id="A0A846MNZ1"/>
<dbReference type="PROSITE" id="PS51154">
    <property type="entry name" value="MACRO"/>
    <property type="match status" value="1"/>
</dbReference>
<dbReference type="CDD" id="cd02908">
    <property type="entry name" value="Macro_OAADPr_deacetylase"/>
    <property type="match status" value="1"/>
</dbReference>
<protein>
    <submittedName>
        <fullName evidence="2">O-acetyl-ADP-ribose deacetylase (Regulator of RNase III)</fullName>
    </submittedName>
</protein>
<dbReference type="Pfam" id="PF01661">
    <property type="entry name" value="Macro"/>
    <property type="match status" value="1"/>
</dbReference>
<name>A0A846MNZ1_9BACT</name>
<organism evidence="2 3">
    <name type="scientific">Thermonema lapsum</name>
    <dbReference type="NCBI Taxonomy" id="28195"/>
    <lineage>
        <taxon>Bacteria</taxon>
        <taxon>Pseudomonadati</taxon>
        <taxon>Bacteroidota</taxon>
        <taxon>Cytophagia</taxon>
        <taxon>Cytophagales</taxon>
        <taxon>Thermonemataceae</taxon>
        <taxon>Thermonema</taxon>
    </lineage>
</organism>
<dbReference type="NCBIfam" id="NF001664">
    <property type="entry name" value="PRK00431.1-6"/>
    <property type="match status" value="1"/>
</dbReference>
<dbReference type="RefSeq" id="WP_166918442.1">
    <property type="nucleotide sequence ID" value="NZ_JAASRN010000001.1"/>
</dbReference>
<sequence>MKLKDRIEVMQGDITRLKVDAIVNAANPSLMGGGGVDGAIHRAGGPQILEECKAIIAKIGQLDTGKAVITSGGNLPAAHVIHTVGPVWHGGGQQEAKLLAEAYTNSLALASEKGLRSIAFPNISTGVYGYPKREAAQVAFRAVTDYLKTHPLPERVIFCCFDDKNYQLYQELLQNIKD</sequence>
<proteinExistence type="predicted"/>
<dbReference type="Gene3D" id="3.40.220.10">
    <property type="entry name" value="Leucine Aminopeptidase, subunit E, domain 1"/>
    <property type="match status" value="1"/>
</dbReference>
<gene>
    <name evidence="2" type="ORF">FHS56_000661</name>
</gene>
<dbReference type="PANTHER" id="PTHR11106:SF27">
    <property type="entry name" value="MACRO DOMAIN-CONTAINING PROTEIN"/>
    <property type="match status" value="1"/>
</dbReference>
<dbReference type="EMBL" id="JAASRN010000001">
    <property type="protein sequence ID" value="NIK73175.1"/>
    <property type="molecule type" value="Genomic_DNA"/>
</dbReference>
<reference evidence="2 3" key="1">
    <citation type="submission" date="2020-03" db="EMBL/GenBank/DDBJ databases">
        <title>Genomic Encyclopedia of Type Strains, Phase IV (KMG-IV): sequencing the most valuable type-strain genomes for metagenomic binning, comparative biology and taxonomic classification.</title>
        <authorList>
            <person name="Goeker M."/>
        </authorList>
    </citation>
    <scope>NUCLEOTIDE SEQUENCE [LARGE SCALE GENOMIC DNA]</scope>
    <source>
        <strain evidence="2 3">DSM 5718</strain>
    </source>
</reference>
<dbReference type="InterPro" id="IPR002589">
    <property type="entry name" value="Macro_dom"/>
</dbReference>
<dbReference type="Proteomes" id="UP000537126">
    <property type="component" value="Unassembled WGS sequence"/>
</dbReference>
<keyword evidence="3" id="KW-1185">Reference proteome</keyword>
<dbReference type="InterPro" id="IPR043472">
    <property type="entry name" value="Macro_dom-like"/>
</dbReference>
<evidence type="ECO:0000313" key="3">
    <source>
        <dbReference type="Proteomes" id="UP000537126"/>
    </source>
</evidence>
<feature type="domain" description="Macro" evidence="1">
    <location>
        <begin position="1"/>
        <end position="177"/>
    </location>
</feature>
<dbReference type="SMART" id="SM00506">
    <property type="entry name" value="A1pp"/>
    <property type="match status" value="1"/>
</dbReference>
<comment type="caution">
    <text evidence="2">The sequence shown here is derived from an EMBL/GenBank/DDBJ whole genome shotgun (WGS) entry which is preliminary data.</text>
</comment>
<evidence type="ECO:0000259" key="1">
    <source>
        <dbReference type="PROSITE" id="PS51154"/>
    </source>
</evidence>
<evidence type="ECO:0000313" key="2">
    <source>
        <dbReference type="EMBL" id="NIK73175.1"/>
    </source>
</evidence>
<dbReference type="SUPFAM" id="SSF52949">
    <property type="entry name" value="Macro domain-like"/>
    <property type="match status" value="1"/>
</dbReference>